<keyword evidence="2" id="KW-0418">Kinase</keyword>
<organism evidence="2">
    <name type="scientific">Polyporus grammocephalus</name>
    <dbReference type="NCBI Taxonomy" id="196234"/>
    <lineage>
        <taxon>Eukaryota</taxon>
        <taxon>Fungi</taxon>
        <taxon>Dikarya</taxon>
        <taxon>Basidiomycota</taxon>
        <taxon>Agaricomycotina</taxon>
        <taxon>Agaricomycetes</taxon>
        <taxon>Polyporales</taxon>
        <taxon>Polyporaceae</taxon>
        <taxon>Polyporus</taxon>
    </lineage>
</organism>
<reference evidence="2" key="1">
    <citation type="submission" date="2009-05" db="EMBL/GenBank/DDBJ databases">
        <title>Characterization of Differentially Expressed Genes Related to Laccase Biosynthesis of White-Rot Fungus TR16.</title>
        <authorList>
            <person name="Chen Q.-T."/>
            <person name="Guo L.-Q."/>
            <person name="Lin J.-F."/>
        </authorList>
    </citation>
    <scope>NUCLEOTIDE SEQUENCE</scope>
    <source>
        <strain evidence="2">TR16</strain>
    </source>
</reference>
<dbReference type="AlphaFoldDB" id="C7DJZ7"/>
<sequence>IDGGDGHTSSIGQRPEAFPSPLLATVVEQLGAKLRGKLLSPSDAVALFSFTRKLLLRIANKSVDLVLPQALSASIATLVKGQTLFPEFPAVEAAIKREVDLLVASLEQLQNPTGTQSQRTSPAVRDFLAQLENLPERECRASSYDDISLTDGDNTITADGE</sequence>
<keyword evidence="2" id="KW-0723">Serine/threonine-protein kinase</keyword>
<feature type="compositionally biased region" description="Polar residues" evidence="1">
    <location>
        <begin position="151"/>
        <end position="161"/>
    </location>
</feature>
<evidence type="ECO:0000256" key="1">
    <source>
        <dbReference type="SAM" id="MobiDB-lite"/>
    </source>
</evidence>
<dbReference type="EMBL" id="GQ141635">
    <property type="protein sequence ID" value="ACT52851.1"/>
    <property type="molecule type" value="mRNA"/>
</dbReference>
<feature type="non-terminal residue" evidence="2">
    <location>
        <position position="1"/>
    </location>
</feature>
<proteinExistence type="evidence at transcript level"/>
<feature type="non-terminal residue" evidence="2">
    <location>
        <position position="161"/>
    </location>
</feature>
<dbReference type="GO" id="GO:0004674">
    <property type="term" value="F:protein serine/threonine kinase activity"/>
    <property type="evidence" value="ECO:0007669"/>
    <property type="project" value="UniProtKB-KW"/>
</dbReference>
<accession>C7DJZ7</accession>
<evidence type="ECO:0000313" key="2">
    <source>
        <dbReference type="EMBL" id="ACT52851.1"/>
    </source>
</evidence>
<name>C7DJZ7_9APHY</name>
<keyword evidence="2" id="KW-0808">Transferase</keyword>
<feature type="region of interest" description="Disordered" evidence="1">
    <location>
        <begin position="142"/>
        <end position="161"/>
    </location>
</feature>
<protein>
    <submittedName>
        <fullName evidence="2">Serine/threonine protein kinase</fullName>
    </submittedName>
</protein>